<comment type="caution">
    <text evidence="4">The sequence shown here is derived from an EMBL/GenBank/DDBJ whole genome shotgun (WGS) entry which is preliminary data.</text>
</comment>
<dbReference type="AlphaFoldDB" id="A0A2H5P6C3"/>
<dbReference type="GO" id="GO:0015369">
    <property type="term" value="F:calcium:proton antiporter activity"/>
    <property type="evidence" value="ECO:0007669"/>
    <property type="project" value="TreeGrafter"/>
</dbReference>
<name>A0A2H5P6C3_CITUN</name>
<dbReference type="STRING" id="55188.A0A2H5P6C3"/>
<dbReference type="EMBL" id="BDQV01000041">
    <property type="protein sequence ID" value="GAY47888.1"/>
    <property type="molecule type" value="Genomic_DNA"/>
</dbReference>
<keyword evidence="1" id="KW-0050">Antiport</keyword>
<dbReference type="GO" id="GO:0009705">
    <property type="term" value="C:plant-type vacuole membrane"/>
    <property type="evidence" value="ECO:0007669"/>
    <property type="project" value="TreeGrafter"/>
</dbReference>
<feature type="transmembrane region" description="Helical" evidence="3">
    <location>
        <begin position="68"/>
        <end position="88"/>
    </location>
</feature>
<evidence type="ECO:0000256" key="2">
    <source>
        <dbReference type="ARBA" id="ARBA00023065"/>
    </source>
</evidence>
<dbReference type="InterPro" id="IPR004713">
    <property type="entry name" value="CaH_exchang"/>
</dbReference>
<keyword evidence="3" id="KW-0812">Transmembrane</keyword>
<dbReference type="PANTHER" id="PTHR31503:SF49">
    <property type="entry name" value="VACUOLAR CATION_PROTON EXCHANGER"/>
    <property type="match status" value="1"/>
</dbReference>
<keyword evidence="3" id="KW-0472">Membrane</keyword>
<evidence type="ECO:0000313" key="4">
    <source>
        <dbReference type="EMBL" id="GAY47888.1"/>
    </source>
</evidence>
<feature type="transmembrane region" description="Helical" evidence="3">
    <location>
        <begin position="45"/>
        <end position="62"/>
    </location>
</feature>
<dbReference type="Proteomes" id="UP000236630">
    <property type="component" value="Unassembled WGS sequence"/>
</dbReference>
<evidence type="ECO:0000313" key="5">
    <source>
        <dbReference type="Proteomes" id="UP000236630"/>
    </source>
</evidence>
<reference evidence="4 5" key="1">
    <citation type="journal article" date="2017" name="Front. Genet.">
        <title>Draft sequencing of the heterozygous diploid genome of Satsuma (Citrus unshiu Marc.) using a hybrid assembly approach.</title>
        <authorList>
            <person name="Shimizu T."/>
            <person name="Tanizawa Y."/>
            <person name="Mochizuki T."/>
            <person name="Nagasaki H."/>
            <person name="Yoshioka T."/>
            <person name="Toyoda A."/>
            <person name="Fujiyama A."/>
            <person name="Kaminuma E."/>
            <person name="Nakamura Y."/>
        </authorList>
    </citation>
    <scope>NUCLEOTIDE SEQUENCE [LARGE SCALE GENOMIC DNA]</scope>
    <source>
        <strain evidence="5">cv. Miyagawa wase</strain>
    </source>
</reference>
<dbReference type="PANTHER" id="PTHR31503">
    <property type="entry name" value="VACUOLAR CALCIUM ION TRANSPORTER"/>
    <property type="match status" value="1"/>
</dbReference>
<dbReference type="GO" id="GO:0006874">
    <property type="term" value="P:intracellular calcium ion homeostasis"/>
    <property type="evidence" value="ECO:0007669"/>
    <property type="project" value="TreeGrafter"/>
</dbReference>
<gene>
    <name evidence="4" type="ORF">CUMW_107740</name>
</gene>
<keyword evidence="5" id="KW-1185">Reference proteome</keyword>
<keyword evidence="2" id="KW-0406">Ion transport</keyword>
<evidence type="ECO:0000256" key="1">
    <source>
        <dbReference type="ARBA" id="ARBA00022449"/>
    </source>
</evidence>
<accession>A0A2H5P6C3</accession>
<sequence length="109" mass="11971">MAVKKPSFKLSNGSLDVSSGQNAYVTRSCNGAIEIIKVFVFSTKLNILIIFGPVAIVVVKTSGAHESFWLGFLLRMLGIIPLAERLGFVTEQVSFAFYLYGSPYEISFI</sequence>
<protein>
    <submittedName>
        <fullName evidence="4">Uncharacterized protein</fullName>
    </submittedName>
</protein>
<keyword evidence="3" id="KW-1133">Transmembrane helix</keyword>
<evidence type="ECO:0000256" key="3">
    <source>
        <dbReference type="SAM" id="Phobius"/>
    </source>
</evidence>
<proteinExistence type="predicted"/>
<organism evidence="4 5">
    <name type="scientific">Citrus unshiu</name>
    <name type="common">Satsuma mandarin</name>
    <name type="synonym">Citrus nobilis var. unshiu</name>
    <dbReference type="NCBI Taxonomy" id="55188"/>
    <lineage>
        <taxon>Eukaryota</taxon>
        <taxon>Viridiplantae</taxon>
        <taxon>Streptophyta</taxon>
        <taxon>Embryophyta</taxon>
        <taxon>Tracheophyta</taxon>
        <taxon>Spermatophyta</taxon>
        <taxon>Magnoliopsida</taxon>
        <taxon>eudicotyledons</taxon>
        <taxon>Gunneridae</taxon>
        <taxon>Pentapetalae</taxon>
        <taxon>rosids</taxon>
        <taxon>malvids</taxon>
        <taxon>Sapindales</taxon>
        <taxon>Rutaceae</taxon>
        <taxon>Aurantioideae</taxon>
        <taxon>Citrus</taxon>
    </lineage>
</organism>
<keyword evidence="1" id="KW-0813">Transport</keyword>